<dbReference type="InterPro" id="IPR023214">
    <property type="entry name" value="HAD_sf"/>
</dbReference>
<dbReference type="OrthoDB" id="2865258at2759"/>
<reference evidence="3" key="1">
    <citation type="submission" date="2017-02" db="UniProtKB">
        <authorList>
            <consortium name="WormBaseParasite"/>
        </authorList>
    </citation>
    <scope>IDENTIFICATION</scope>
</reference>
<evidence type="ECO:0000313" key="3">
    <source>
        <dbReference type="WBParaSite" id="HDID_0000435001-mRNA-1"/>
    </source>
</evidence>
<dbReference type="InterPro" id="IPR010036">
    <property type="entry name" value="MDP_1_eu_arc"/>
</dbReference>
<dbReference type="Proteomes" id="UP000274504">
    <property type="component" value="Unassembled WGS sequence"/>
</dbReference>
<dbReference type="STRING" id="6216.A0A0R3SHD5"/>
<proteinExistence type="predicted"/>
<dbReference type="WBParaSite" id="HDID_0000435001-mRNA-1">
    <property type="protein sequence ID" value="HDID_0000435001-mRNA-1"/>
    <property type="gene ID" value="HDID_0000435001"/>
</dbReference>
<dbReference type="AlphaFoldDB" id="A0A0R3SHD5"/>
<dbReference type="PANTHER" id="PTHR17901">
    <property type="entry name" value="MAGNESIUM-DEPENDENT PHOSPHATASE 1 MDP1"/>
    <property type="match status" value="1"/>
</dbReference>
<dbReference type="PANTHER" id="PTHR17901:SF14">
    <property type="entry name" value="MAGNESIUM-DEPENDENT PHOSPHATASE 1"/>
    <property type="match status" value="1"/>
</dbReference>
<reference evidence="1 2" key="2">
    <citation type="submission" date="2018-11" db="EMBL/GenBank/DDBJ databases">
        <authorList>
            <consortium name="Pathogen Informatics"/>
        </authorList>
    </citation>
    <scope>NUCLEOTIDE SEQUENCE [LARGE SCALE GENOMIC DNA]</scope>
</reference>
<sequence length="300" mass="34310">MVFENLARKPKLIVFDLGKNGKVYDSFNYLVEPFPEAEAVLKRIKEEPDVKIAVASSTAAPRMGREFIELFGWDKYFDYVEIYPTEKTRHFRKLKQDSKISYKDMLFFDDLGFNIHDVSTLGVHCVHVDDGGVDLTLLRSGLESFAQSNCTLWPFDCDDYYGNALYLKDGKVYDESGTQVRPFPHSECVLKRIYEEPDVKLAVASSTSSPKVGRKLLNLLGWDKYFDYLEIYPTGKTRHFKELELESKSGIPFDQMLFFDDLMFNIRDAKKLGVHAVPVQRGVDMALLKKALQSFASASS</sequence>
<accession>A0A0R3SHD5</accession>
<dbReference type="Pfam" id="PF12689">
    <property type="entry name" value="Acid_PPase"/>
    <property type="match status" value="2"/>
</dbReference>
<evidence type="ECO:0000313" key="1">
    <source>
        <dbReference type="EMBL" id="VDL47814.1"/>
    </source>
</evidence>
<dbReference type="Gene3D" id="3.40.50.1000">
    <property type="entry name" value="HAD superfamily/HAD-like"/>
    <property type="match status" value="2"/>
</dbReference>
<evidence type="ECO:0000313" key="2">
    <source>
        <dbReference type="Proteomes" id="UP000274504"/>
    </source>
</evidence>
<protein>
    <submittedName>
        <fullName evidence="3">HAD family hydrolase</fullName>
    </submittedName>
</protein>
<dbReference type="InterPro" id="IPR036412">
    <property type="entry name" value="HAD-like_sf"/>
</dbReference>
<dbReference type="SUPFAM" id="SSF56784">
    <property type="entry name" value="HAD-like"/>
    <property type="match status" value="2"/>
</dbReference>
<name>A0A0R3SHD5_HYMDI</name>
<organism evidence="3">
    <name type="scientific">Hymenolepis diminuta</name>
    <name type="common">Rat tapeworm</name>
    <dbReference type="NCBI Taxonomy" id="6216"/>
    <lineage>
        <taxon>Eukaryota</taxon>
        <taxon>Metazoa</taxon>
        <taxon>Spiralia</taxon>
        <taxon>Lophotrochozoa</taxon>
        <taxon>Platyhelminthes</taxon>
        <taxon>Cestoda</taxon>
        <taxon>Eucestoda</taxon>
        <taxon>Cyclophyllidea</taxon>
        <taxon>Hymenolepididae</taxon>
        <taxon>Hymenolepis</taxon>
    </lineage>
</organism>
<dbReference type="GO" id="GO:0003993">
    <property type="term" value="F:acid phosphatase activity"/>
    <property type="evidence" value="ECO:0007669"/>
    <property type="project" value="TreeGrafter"/>
</dbReference>
<dbReference type="EMBL" id="UYSG01001629">
    <property type="protein sequence ID" value="VDL47814.1"/>
    <property type="molecule type" value="Genomic_DNA"/>
</dbReference>
<gene>
    <name evidence="1" type="ORF">HDID_LOCUS4348</name>
</gene>